<feature type="compositionally biased region" description="Polar residues" evidence="1">
    <location>
        <begin position="74"/>
        <end position="96"/>
    </location>
</feature>
<dbReference type="AlphaFoldDB" id="A0A915JSH7"/>
<sequence length="181" mass="18981">MLLQVLGHGHRSSTNQTGLQSNQNTNRRMSSDEASTDGSSNSATGGQWRHSRNRNGSWSSSGKSNSDGGGSGFEQMNGSRGWSSASSNDGGWTSIHSGRQQSGRQRAGGSRAASSGNGQFQSFSGSTDSRNQNSGDIQWPGNSGSSGSSSSNQERSQNEHSVHSWSQQGNRARGRSSSHGN</sequence>
<organism evidence="2 3">
    <name type="scientific">Romanomermis culicivorax</name>
    <name type="common">Nematode worm</name>
    <dbReference type="NCBI Taxonomy" id="13658"/>
    <lineage>
        <taxon>Eukaryota</taxon>
        <taxon>Metazoa</taxon>
        <taxon>Ecdysozoa</taxon>
        <taxon>Nematoda</taxon>
        <taxon>Enoplea</taxon>
        <taxon>Dorylaimia</taxon>
        <taxon>Mermithida</taxon>
        <taxon>Mermithoidea</taxon>
        <taxon>Mermithidae</taxon>
        <taxon>Romanomermis</taxon>
    </lineage>
</organism>
<accession>A0A915JSH7</accession>
<feature type="compositionally biased region" description="Polar residues" evidence="1">
    <location>
        <begin position="12"/>
        <end position="45"/>
    </location>
</feature>
<proteinExistence type="predicted"/>
<feature type="compositionally biased region" description="Low complexity" evidence="1">
    <location>
        <begin position="141"/>
        <end position="152"/>
    </location>
</feature>
<keyword evidence="2" id="KW-1185">Reference proteome</keyword>
<feature type="compositionally biased region" description="Low complexity" evidence="1">
    <location>
        <begin position="97"/>
        <end position="126"/>
    </location>
</feature>
<feature type="compositionally biased region" description="Low complexity" evidence="1">
    <location>
        <begin position="54"/>
        <end position="66"/>
    </location>
</feature>
<evidence type="ECO:0000313" key="3">
    <source>
        <dbReference type="WBParaSite" id="nRc.2.0.1.t29196-RA"/>
    </source>
</evidence>
<feature type="compositionally biased region" description="Polar residues" evidence="1">
    <location>
        <begin position="127"/>
        <end position="136"/>
    </location>
</feature>
<protein>
    <submittedName>
        <fullName evidence="3">Uncharacterized protein</fullName>
    </submittedName>
</protein>
<reference evidence="3" key="1">
    <citation type="submission" date="2022-11" db="UniProtKB">
        <authorList>
            <consortium name="WormBaseParasite"/>
        </authorList>
    </citation>
    <scope>IDENTIFICATION</scope>
</reference>
<evidence type="ECO:0000313" key="2">
    <source>
        <dbReference type="Proteomes" id="UP000887565"/>
    </source>
</evidence>
<name>A0A915JSH7_ROMCU</name>
<dbReference type="Proteomes" id="UP000887565">
    <property type="component" value="Unplaced"/>
</dbReference>
<dbReference type="WBParaSite" id="nRc.2.0.1.t29196-RA">
    <property type="protein sequence ID" value="nRc.2.0.1.t29196-RA"/>
    <property type="gene ID" value="nRc.2.0.1.g29196"/>
</dbReference>
<evidence type="ECO:0000256" key="1">
    <source>
        <dbReference type="SAM" id="MobiDB-lite"/>
    </source>
</evidence>
<feature type="compositionally biased region" description="Basic residues" evidence="1">
    <location>
        <begin position="172"/>
        <end position="181"/>
    </location>
</feature>
<feature type="region of interest" description="Disordered" evidence="1">
    <location>
        <begin position="1"/>
        <end position="181"/>
    </location>
</feature>